<feature type="transmembrane region" description="Helical" evidence="6">
    <location>
        <begin position="329"/>
        <end position="350"/>
    </location>
</feature>
<evidence type="ECO:0000313" key="8">
    <source>
        <dbReference type="Proteomes" id="UP001623661"/>
    </source>
</evidence>
<feature type="transmembrane region" description="Helical" evidence="6">
    <location>
        <begin position="415"/>
        <end position="434"/>
    </location>
</feature>
<keyword evidence="8" id="KW-1185">Reference proteome</keyword>
<evidence type="ECO:0000256" key="1">
    <source>
        <dbReference type="ARBA" id="ARBA00004651"/>
    </source>
</evidence>
<evidence type="ECO:0000256" key="3">
    <source>
        <dbReference type="ARBA" id="ARBA00022692"/>
    </source>
</evidence>
<feature type="transmembrane region" description="Helical" evidence="6">
    <location>
        <begin position="114"/>
        <end position="135"/>
    </location>
</feature>
<reference evidence="7 8" key="1">
    <citation type="submission" date="2024-11" db="EMBL/GenBank/DDBJ databases">
        <authorList>
            <person name="Heng Y.C."/>
            <person name="Lim A.C.H."/>
            <person name="Lee J.K.Y."/>
            <person name="Kittelmann S."/>
        </authorList>
    </citation>
    <scope>NUCLEOTIDE SEQUENCE [LARGE SCALE GENOMIC DNA]</scope>
    <source>
        <strain evidence="7 8">WILCCON 0202</strain>
    </source>
</reference>
<evidence type="ECO:0000256" key="4">
    <source>
        <dbReference type="ARBA" id="ARBA00022989"/>
    </source>
</evidence>
<dbReference type="Pfam" id="PF01943">
    <property type="entry name" value="Polysacc_synt"/>
    <property type="match status" value="1"/>
</dbReference>
<dbReference type="InterPro" id="IPR002797">
    <property type="entry name" value="Polysacc_synth"/>
</dbReference>
<feature type="transmembrane region" description="Helical" evidence="6">
    <location>
        <begin position="357"/>
        <end position="376"/>
    </location>
</feature>
<feature type="transmembrane region" description="Helical" evidence="6">
    <location>
        <begin position="295"/>
        <end position="317"/>
    </location>
</feature>
<dbReference type="PANTHER" id="PTHR30250">
    <property type="entry name" value="PST FAMILY PREDICTED COLANIC ACID TRANSPORTER"/>
    <property type="match status" value="1"/>
</dbReference>
<keyword evidence="4 6" id="KW-1133">Transmembrane helix</keyword>
<dbReference type="PANTHER" id="PTHR30250:SF11">
    <property type="entry name" value="O-ANTIGEN TRANSPORTER-RELATED"/>
    <property type="match status" value="1"/>
</dbReference>
<dbReference type="RefSeq" id="WP_406765508.1">
    <property type="nucleotide sequence ID" value="NZ_JBJHZY010000002.1"/>
</dbReference>
<comment type="subcellular location">
    <subcellularLocation>
        <location evidence="1">Cell membrane</location>
        <topology evidence="1">Multi-pass membrane protein</topology>
    </subcellularLocation>
</comment>
<feature type="transmembrane region" description="Helical" evidence="6">
    <location>
        <begin position="147"/>
        <end position="170"/>
    </location>
</feature>
<evidence type="ECO:0000313" key="7">
    <source>
        <dbReference type="EMBL" id="MFL0268887.1"/>
    </source>
</evidence>
<feature type="transmembrane region" description="Helical" evidence="6">
    <location>
        <begin position="12"/>
        <end position="37"/>
    </location>
</feature>
<gene>
    <name evidence="7" type="ORF">ACJDUH_12365</name>
</gene>
<evidence type="ECO:0000256" key="2">
    <source>
        <dbReference type="ARBA" id="ARBA00022475"/>
    </source>
</evidence>
<protein>
    <submittedName>
        <fullName evidence="7">Lipopolysaccharide biosynthesis protein</fullName>
    </submittedName>
</protein>
<feature type="transmembrane region" description="Helical" evidence="6">
    <location>
        <begin position="176"/>
        <end position="196"/>
    </location>
</feature>
<feature type="transmembrane region" description="Helical" evidence="6">
    <location>
        <begin position="254"/>
        <end position="274"/>
    </location>
</feature>
<name>A0ABW8TTG2_9CLOT</name>
<feature type="transmembrane region" description="Helical" evidence="6">
    <location>
        <begin position="217"/>
        <end position="234"/>
    </location>
</feature>
<comment type="caution">
    <text evidence="7">The sequence shown here is derived from an EMBL/GenBank/DDBJ whole genome shotgun (WGS) entry which is preliminary data.</text>
</comment>
<dbReference type="InterPro" id="IPR050833">
    <property type="entry name" value="Poly_Biosynth_Transport"/>
</dbReference>
<feature type="transmembrane region" description="Helical" evidence="6">
    <location>
        <begin position="80"/>
        <end position="102"/>
    </location>
</feature>
<feature type="transmembrane region" description="Helical" evidence="6">
    <location>
        <begin position="49"/>
        <end position="68"/>
    </location>
</feature>
<keyword evidence="5 6" id="KW-0472">Membrane</keyword>
<dbReference type="Proteomes" id="UP001623661">
    <property type="component" value="Unassembled WGS sequence"/>
</dbReference>
<sequence>MQENPRQFIKRLTSFSVGPFIAAIFGFITVPVTTYLVSPADFGKSAMYTMGYSISTLFIFLGLDQAFVREFNEYKDKSELFWNSLIIPLIFSILIGGFYVVFYKAISILMFDSVEQYIIIILAVSLPFAVLDRFNMLVLRMEEKAKIYSLFSILNKLLALLVLIPYLIFIDRSFKGIINATFINLIIICIVESYFVKHVWKRKFIINKAMLIKMFKFGLPLVPATIIGWFLSSMDRLALRQWSTFNEIGIYSAAFKIVAILTLIQQAFTTFWTPTAFRWHKEGIENSTYMKVSKLLLTIMVLVFSSIVLFKDIIIKLLSSNYISASKSIPFSLFFPIMYTISETTTLGILFSRKTSYNIIISVIAAISNYIGNYLLVPKFGAMGASISTGIAYIIFFWCRTLISRKLWFKFEIRDYLINTILLLLLSIMSITINNFLINLIIIIIILFANKSSIIEIFNYIKKMIGNHYTNLNSCDEG</sequence>
<keyword evidence="3 6" id="KW-0812">Transmembrane</keyword>
<evidence type="ECO:0000256" key="6">
    <source>
        <dbReference type="SAM" id="Phobius"/>
    </source>
</evidence>
<organism evidence="7 8">
    <name type="scientific">Candidatus Clostridium radicumherbarum</name>
    <dbReference type="NCBI Taxonomy" id="3381662"/>
    <lineage>
        <taxon>Bacteria</taxon>
        <taxon>Bacillati</taxon>
        <taxon>Bacillota</taxon>
        <taxon>Clostridia</taxon>
        <taxon>Eubacteriales</taxon>
        <taxon>Clostridiaceae</taxon>
        <taxon>Clostridium</taxon>
    </lineage>
</organism>
<evidence type="ECO:0000256" key="5">
    <source>
        <dbReference type="ARBA" id="ARBA00023136"/>
    </source>
</evidence>
<proteinExistence type="predicted"/>
<feature type="transmembrane region" description="Helical" evidence="6">
    <location>
        <begin position="382"/>
        <end position="403"/>
    </location>
</feature>
<accession>A0ABW8TTG2</accession>
<keyword evidence="2" id="KW-1003">Cell membrane</keyword>
<feature type="transmembrane region" description="Helical" evidence="6">
    <location>
        <begin position="440"/>
        <end position="461"/>
    </location>
</feature>
<dbReference type="EMBL" id="JBJHZY010000002">
    <property type="protein sequence ID" value="MFL0268887.1"/>
    <property type="molecule type" value="Genomic_DNA"/>
</dbReference>